<dbReference type="OrthoDB" id="1843925at2759"/>
<dbReference type="AlphaFoldDB" id="A0A9Q0IZ79"/>
<feature type="chain" id="PRO_5040395628" description="DUF7731 domain-containing protein" evidence="1">
    <location>
        <begin position="30"/>
        <end position="173"/>
    </location>
</feature>
<feature type="signal peptide" evidence="1">
    <location>
        <begin position="1"/>
        <end position="29"/>
    </location>
</feature>
<protein>
    <recommendedName>
        <fullName evidence="2">DUF7731 domain-containing protein</fullName>
    </recommendedName>
</protein>
<keyword evidence="4" id="KW-1185">Reference proteome</keyword>
<proteinExistence type="predicted"/>
<evidence type="ECO:0000259" key="2">
    <source>
        <dbReference type="Pfam" id="PF24865"/>
    </source>
</evidence>
<dbReference type="EMBL" id="JAKUCV010007364">
    <property type="protein sequence ID" value="KAJ4823756.1"/>
    <property type="molecule type" value="Genomic_DNA"/>
</dbReference>
<evidence type="ECO:0000313" key="4">
    <source>
        <dbReference type="Proteomes" id="UP001141552"/>
    </source>
</evidence>
<reference evidence="3" key="2">
    <citation type="journal article" date="2023" name="Plants (Basel)">
        <title>Annotation of the Turnera subulata (Passifloraceae) Draft Genome Reveals the S-Locus Evolved after the Divergence of Turneroideae from Passifloroideae in a Stepwise Manner.</title>
        <authorList>
            <person name="Henning P.M."/>
            <person name="Roalson E.H."/>
            <person name="Mir W."/>
            <person name="McCubbin A.G."/>
            <person name="Shore J.S."/>
        </authorList>
    </citation>
    <scope>NUCLEOTIDE SEQUENCE</scope>
    <source>
        <strain evidence="3">F60SS</strain>
    </source>
</reference>
<sequence>MARSLFICLRTLPLVLLCASLLLCNLGKADEEVSQTGTGIIGADPAEIVAKALLCFNDKYIYSSCEEAYRLTENGNLNVPPEYVDPYCSGPCLTETNLVLNCIENIMTNFVFYNRATIKDIKSTIKAGCSYGAERGNFNVADHLQAEENSAYKIRNQILVGLGLTIMGHTLLH</sequence>
<evidence type="ECO:0000313" key="3">
    <source>
        <dbReference type="EMBL" id="KAJ4823756.1"/>
    </source>
</evidence>
<accession>A0A9Q0IZ79</accession>
<evidence type="ECO:0000256" key="1">
    <source>
        <dbReference type="SAM" id="SignalP"/>
    </source>
</evidence>
<organism evidence="3 4">
    <name type="scientific">Turnera subulata</name>
    <dbReference type="NCBI Taxonomy" id="218843"/>
    <lineage>
        <taxon>Eukaryota</taxon>
        <taxon>Viridiplantae</taxon>
        <taxon>Streptophyta</taxon>
        <taxon>Embryophyta</taxon>
        <taxon>Tracheophyta</taxon>
        <taxon>Spermatophyta</taxon>
        <taxon>Magnoliopsida</taxon>
        <taxon>eudicotyledons</taxon>
        <taxon>Gunneridae</taxon>
        <taxon>Pentapetalae</taxon>
        <taxon>rosids</taxon>
        <taxon>fabids</taxon>
        <taxon>Malpighiales</taxon>
        <taxon>Passifloraceae</taxon>
        <taxon>Turnera</taxon>
    </lineage>
</organism>
<feature type="domain" description="DUF7731" evidence="2">
    <location>
        <begin position="45"/>
        <end position="145"/>
    </location>
</feature>
<comment type="caution">
    <text evidence="3">The sequence shown here is derived from an EMBL/GenBank/DDBJ whole genome shotgun (WGS) entry which is preliminary data.</text>
</comment>
<dbReference type="PANTHER" id="PTHR34366:SF2">
    <property type="entry name" value="OS07G0289901 PROTEIN"/>
    <property type="match status" value="1"/>
</dbReference>
<keyword evidence="1" id="KW-0732">Signal</keyword>
<dbReference type="InterPro" id="IPR056633">
    <property type="entry name" value="DUF7731"/>
</dbReference>
<gene>
    <name evidence="3" type="ORF">Tsubulata_049516</name>
</gene>
<dbReference type="Pfam" id="PF24865">
    <property type="entry name" value="DUF7731"/>
    <property type="match status" value="1"/>
</dbReference>
<reference evidence="3" key="1">
    <citation type="submission" date="2022-02" db="EMBL/GenBank/DDBJ databases">
        <authorList>
            <person name="Henning P.M."/>
            <person name="McCubbin A.G."/>
            <person name="Shore J.S."/>
        </authorList>
    </citation>
    <scope>NUCLEOTIDE SEQUENCE</scope>
    <source>
        <strain evidence="3">F60SS</strain>
        <tissue evidence="3">Leaves</tissue>
    </source>
</reference>
<name>A0A9Q0IZ79_9ROSI</name>
<dbReference type="PANTHER" id="PTHR34366">
    <property type="entry name" value="OS07G0289901 PROTEIN-RELATED"/>
    <property type="match status" value="1"/>
</dbReference>
<dbReference type="Proteomes" id="UP001141552">
    <property type="component" value="Unassembled WGS sequence"/>
</dbReference>